<gene>
    <name evidence="1" type="ORF">ASU35_13395</name>
</gene>
<evidence type="ECO:0000313" key="2">
    <source>
        <dbReference type="Proteomes" id="UP000054874"/>
    </source>
</evidence>
<keyword evidence="2" id="KW-1185">Reference proteome</keyword>
<reference evidence="1 2" key="1">
    <citation type="submission" date="2015-11" db="EMBL/GenBank/DDBJ databases">
        <title>Butyribacter intestini gen. nov., sp. nov., a butyric acid-producing bacterium of the family Lachnospiraceae isolated from the human faeces.</title>
        <authorList>
            <person name="Zou Y."/>
            <person name="Xue W."/>
            <person name="Luo G."/>
            <person name="Lv M."/>
        </authorList>
    </citation>
    <scope>NUCLEOTIDE SEQUENCE [LARGE SCALE GENOMIC DNA]</scope>
    <source>
        <strain evidence="1 2">ACET-33324</strain>
    </source>
</reference>
<comment type="caution">
    <text evidence="1">The sequence shown here is derived from an EMBL/GenBank/DDBJ whole genome shotgun (WGS) entry which is preliminary data.</text>
</comment>
<organism evidence="1 2">
    <name type="scientific">Acetivibrio ethanolgignens</name>
    <dbReference type="NCBI Taxonomy" id="290052"/>
    <lineage>
        <taxon>Bacteria</taxon>
        <taxon>Bacillati</taxon>
        <taxon>Bacillota</taxon>
        <taxon>Clostridia</taxon>
        <taxon>Eubacteriales</taxon>
        <taxon>Oscillospiraceae</taxon>
        <taxon>Acetivibrio</taxon>
    </lineage>
</organism>
<dbReference type="RefSeq" id="WP_058353489.1">
    <property type="nucleotide sequence ID" value="NZ_CABMMD010000178.1"/>
</dbReference>
<sequence length="120" mass="14041">MQHIRFIFLDKDIDKIKLEEMNTGILEFLTLLFQDKLDNKKMERYVKVCTPNLRKDVEGMTAHRRELLEEREEGREEGIAVGKAKSKAEIAKRMFDKGFTLEVISEITGISIEELKLLQK</sequence>
<protein>
    <recommendedName>
        <fullName evidence="3">Transposase</fullName>
    </recommendedName>
</protein>
<accession>A0A0V8QCP0</accession>
<proteinExistence type="predicted"/>
<dbReference type="AlphaFoldDB" id="A0A0V8QCP0"/>
<dbReference type="Proteomes" id="UP000054874">
    <property type="component" value="Unassembled WGS sequence"/>
</dbReference>
<dbReference type="STRING" id="290052.ASU35_13395"/>
<evidence type="ECO:0008006" key="3">
    <source>
        <dbReference type="Google" id="ProtNLM"/>
    </source>
</evidence>
<dbReference type="EMBL" id="LNAM01000178">
    <property type="protein sequence ID" value="KSV58252.1"/>
    <property type="molecule type" value="Genomic_DNA"/>
</dbReference>
<name>A0A0V8QCP0_9FIRM</name>
<evidence type="ECO:0000313" key="1">
    <source>
        <dbReference type="EMBL" id="KSV58252.1"/>
    </source>
</evidence>